<feature type="non-terminal residue" evidence="8">
    <location>
        <position position="1"/>
    </location>
</feature>
<dbReference type="InterPro" id="IPR053891">
    <property type="entry name" value="Shisa_N"/>
</dbReference>
<protein>
    <submittedName>
        <fullName evidence="8">Protein shisa-3</fullName>
    </submittedName>
</protein>
<dbReference type="GO" id="GO:0016020">
    <property type="term" value="C:membrane"/>
    <property type="evidence" value="ECO:0007669"/>
    <property type="project" value="UniProtKB-SubCell"/>
</dbReference>
<accession>A0A835NU23</accession>
<feature type="non-terminal residue" evidence="8">
    <location>
        <position position="293"/>
    </location>
</feature>
<evidence type="ECO:0000256" key="4">
    <source>
        <dbReference type="ARBA" id="ARBA00023136"/>
    </source>
</evidence>
<dbReference type="Pfam" id="PF13908">
    <property type="entry name" value="Shisa_N"/>
    <property type="match status" value="1"/>
</dbReference>
<keyword evidence="2 6" id="KW-0812">Transmembrane</keyword>
<dbReference type="EMBL" id="JADDUC020000006">
    <property type="protein sequence ID" value="KAI1238270.1"/>
    <property type="molecule type" value="Genomic_DNA"/>
</dbReference>
<dbReference type="Proteomes" id="UP000618051">
    <property type="component" value="Unassembled WGS sequence"/>
</dbReference>
<keyword evidence="4 6" id="KW-0472">Membrane</keyword>
<keyword evidence="3 6" id="KW-1133">Transmembrane helix</keyword>
<feature type="compositionally biased region" description="Low complexity" evidence="5">
    <location>
        <begin position="133"/>
        <end position="153"/>
    </location>
</feature>
<dbReference type="AlphaFoldDB" id="A0A835NU23"/>
<feature type="transmembrane region" description="Helical" evidence="6">
    <location>
        <begin position="73"/>
        <end position="102"/>
    </location>
</feature>
<dbReference type="OrthoDB" id="10025410at2759"/>
<evidence type="ECO:0000256" key="1">
    <source>
        <dbReference type="ARBA" id="ARBA00004370"/>
    </source>
</evidence>
<keyword evidence="10" id="KW-1185">Reference proteome</keyword>
<feature type="region of interest" description="Disordered" evidence="5">
    <location>
        <begin position="132"/>
        <end position="153"/>
    </location>
</feature>
<evidence type="ECO:0000259" key="7">
    <source>
        <dbReference type="Pfam" id="PF13908"/>
    </source>
</evidence>
<name>A0A835NU23_9PASS</name>
<reference evidence="9 10" key="2">
    <citation type="journal article" date="2021" name="J. Hered.">
        <title>Feather Gene Expression Elucidates the Developmental Basis of Plumage Iridescence in African Starlings.</title>
        <authorList>
            <person name="Rubenstein D.R."/>
            <person name="Corvelo A."/>
            <person name="MacManes M.D."/>
            <person name="Maia R."/>
            <person name="Narzisi G."/>
            <person name="Rousaki A."/>
            <person name="Vandenabeele P."/>
            <person name="Shawkey M.D."/>
            <person name="Solomon J."/>
        </authorList>
    </citation>
    <scope>NUCLEOTIDE SEQUENCE [LARGE SCALE GENOMIC DNA]</scope>
    <source>
        <strain evidence="9">SS15</strain>
    </source>
</reference>
<feature type="domain" description="Shisa N-terminal" evidence="7">
    <location>
        <begin position="4"/>
        <end position="59"/>
    </location>
</feature>
<organism evidence="8">
    <name type="scientific">Lamprotornis superbus</name>
    <dbReference type="NCBI Taxonomy" id="245042"/>
    <lineage>
        <taxon>Eukaryota</taxon>
        <taxon>Metazoa</taxon>
        <taxon>Chordata</taxon>
        <taxon>Craniata</taxon>
        <taxon>Vertebrata</taxon>
        <taxon>Euteleostomi</taxon>
        <taxon>Archelosauria</taxon>
        <taxon>Archosauria</taxon>
        <taxon>Dinosauria</taxon>
        <taxon>Saurischia</taxon>
        <taxon>Theropoda</taxon>
        <taxon>Coelurosauria</taxon>
        <taxon>Aves</taxon>
        <taxon>Neognathae</taxon>
        <taxon>Neoaves</taxon>
        <taxon>Telluraves</taxon>
        <taxon>Australaves</taxon>
        <taxon>Passeriformes</taxon>
        <taxon>Sturnidae</taxon>
        <taxon>Lamprotornis</taxon>
    </lineage>
</organism>
<evidence type="ECO:0000313" key="10">
    <source>
        <dbReference type="Proteomes" id="UP000618051"/>
    </source>
</evidence>
<dbReference type="PANTHER" id="PTHR31395">
    <property type="entry name" value="SHISA"/>
    <property type="match status" value="1"/>
</dbReference>
<dbReference type="EMBL" id="JADDUC010000050">
    <property type="protein sequence ID" value="KAG0121424.1"/>
    <property type="molecule type" value="Genomic_DNA"/>
</dbReference>
<evidence type="ECO:0000313" key="9">
    <source>
        <dbReference type="EMBL" id="KAI1238270.1"/>
    </source>
</evidence>
<comment type="caution">
    <text evidence="8">The sequence shown here is derived from an EMBL/GenBank/DDBJ whole genome shotgun (WGS) entry which is preliminary data.</text>
</comment>
<evidence type="ECO:0000256" key="5">
    <source>
        <dbReference type="SAM" id="MobiDB-lite"/>
    </source>
</evidence>
<evidence type="ECO:0000256" key="2">
    <source>
        <dbReference type="ARBA" id="ARBA00022692"/>
    </source>
</evidence>
<evidence type="ECO:0000256" key="6">
    <source>
        <dbReference type="SAM" id="Phobius"/>
    </source>
</evidence>
<evidence type="ECO:0000256" key="3">
    <source>
        <dbReference type="ARBA" id="ARBA00022989"/>
    </source>
</evidence>
<reference evidence="9" key="3">
    <citation type="submission" date="2022-01" db="EMBL/GenBank/DDBJ databases">
        <authorList>
            <person name="Rubenstein D.R."/>
        </authorList>
    </citation>
    <scope>NUCLEOTIDE SEQUENCE</scope>
    <source>
        <strain evidence="9">SS15</strain>
        <tissue evidence="9">Liver</tissue>
    </source>
</reference>
<gene>
    <name evidence="9" type="ORF">IHE44_0012988</name>
    <name evidence="8" type="ORF">IHE44_011058</name>
</gene>
<comment type="subcellular location">
    <subcellularLocation>
        <location evidence="1">Membrane</location>
    </subcellularLocation>
</comment>
<sequence length="293" mass="32452">PGGGEYCHGWVDGQGGYHEGFQCPEGFDTAAATICCGSCALRYCCAAAEARLEQGGCTNDREPSEPGVTAQPIYVPFLIVGSIFIAFIIVGSLVAVYCCTCLRPKQPSQPIRFSLRSYQTETLPMILASTSFRTPSRQSSTATSSSSTGSSVRRFSFPRAEPGCLVASSPPPYTSGCFQTAHTVHLTQPSGFLVSPPYFGLHMRTEKDISKEVFKKTKTQQTLNQFSTFSVYRKKQLKSKNDKVVNRDVLCVFFKLYYNDNILQIFTVPLAMHNCPRILRLCFQLLNFIYQCL</sequence>
<dbReference type="InterPro" id="IPR026910">
    <property type="entry name" value="Shisa"/>
</dbReference>
<reference evidence="8" key="1">
    <citation type="submission" date="2020-10" db="EMBL/GenBank/DDBJ databases">
        <title>Feather gene expression reveals the developmental basis of iridescence in African starlings.</title>
        <authorList>
            <person name="Rubenstein D.R."/>
        </authorList>
    </citation>
    <scope>NUCLEOTIDE SEQUENCE</scope>
    <source>
        <strain evidence="8">SS15</strain>
        <tissue evidence="8">Liver</tissue>
    </source>
</reference>
<evidence type="ECO:0000313" key="8">
    <source>
        <dbReference type="EMBL" id="KAG0121424.1"/>
    </source>
</evidence>
<dbReference type="PANTHER" id="PTHR31395:SF4">
    <property type="entry name" value="PROTEIN SHISA-3 HOMOLOG"/>
    <property type="match status" value="1"/>
</dbReference>
<proteinExistence type="predicted"/>